<evidence type="ECO:0000256" key="1">
    <source>
        <dbReference type="SAM" id="Phobius"/>
    </source>
</evidence>
<dbReference type="GeneID" id="18237878"/>
<dbReference type="RefSeq" id="XP_006675507.1">
    <property type="nucleotide sequence ID" value="XM_006675444.1"/>
</dbReference>
<dbReference type="InParanoid" id="F4NT91"/>
<dbReference type="AlphaFoldDB" id="F4NT91"/>
<protein>
    <submittedName>
        <fullName evidence="2">Uncharacterized protein</fullName>
    </submittedName>
</protein>
<dbReference type="EMBL" id="GL882879">
    <property type="protein sequence ID" value="EGF84308.1"/>
    <property type="molecule type" value="Genomic_DNA"/>
</dbReference>
<dbReference type="HOGENOM" id="CLU_1906353_0_0_1"/>
<name>F4NT91_BATDJ</name>
<keyword evidence="1" id="KW-0472">Membrane</keyword>
<keyword evidence="1" id="KW-0812">Transmembrane</keyword>
<dbReference type="Proteomes" id="UP000007241">
    <property type="component" value="Unassembled WGS sequence"/>
</dbReference>
<proteinExistence type="predicted"/>
<evidence type="ECO:0000313" key="2">
    <source>
        <dbReference type="EMBL" id="EGF84308.1"/>
    </source>
</evidence>
<keyword evidence="1" id="KW-1133">Transmembrane helix</keyword>
<feature type="transmembrane region" description="Helical" evidence="1">
    <location>
        <begin position="95"/>
        <end position="116"/>
    </location>
</feature>
<organism evidence="2 3">
    <name type="scientific">Batrachochytrium dendrobatidis (strain JAM81 / FGSC 10211)</name>
    <name type="common">Frog chytrid fungus</name>
    <dbReference type="NCBI Taxonomy" id="684364"/>
    <lineage>
        <taxon>Eukaryota</taxon>
        <taxon>Fungi</taxon>
        <taxon>Fungi incertae sedis</taxon>
        <taxon>Chytridiomycota</taxon>
        <taxon>Chytridiomycota incertae sedis</taxon>
        <taxon>Chytridiomycetes</taxon>
        <taxon>Rhizophydiales</taxon>
        <taxon>Rhizophydiales incertae sedis</taxon>
        <taxon>Batrachochytrium</taxon>
    </lineage>
</organism>
<keyword evidence="3" id="KW-1185">Reference proteome</keyword>
<gene>
    <name evidence="2" type="ORF">BATDEDRAFT_22232</name>
</gene>
<accession>F4NT91</accession>
<evidence type="ECO:0000313" key="3">
    <source>
        <dbReference type="Proteomes" id="UP000007241"/>
    </source>
</evidence>
<sequence length="133" mass="15534">MAKLRVIINDVGWLIHVKMNSRGLDRDPCSVYPLAEMALLEIIIGYNMYTRFLQVPCALYGYPYRARFSLLLDPRLLLFINHPCCRNVQILKRSLLHCVLTIFLQLALTVFEPYYYRNITISTLSRYLCCPAI</sequence>
<reference evidence="2 3" key="1">
    <citation type="submission" date="2009-12" db="EMBL/GenBank/DDBJ databases">
        <title>The draft genome of Batrachochytrium dendrobatidis.</title>
        <authorList>
            <consortium name="US DOE Joint Genome Institute (JGI-PGF)"/>
            <person name="Kuo A."/>
            <person name="Salamov A."/>
            <person name="Schmutz J."/>
            <person name="Lucas S."/>
            <person name="Pitluck S."/>
            <person name="Rosenblum E."/>
            <person name="Stajich J."/>
            <person name="Eisen M."/>
            <person name="Grigoriev I.V."/>
        </authorList>
    </citation>
    <scope>NUCLEOTIDE SEQUENCE [LARGE SCALE GENOMIC DNA]</scope>
    <source>
        <strain evidence="3">JAM81 / FGSC 10211</strain>
    </source>
</reference>